<dbReference type="InterPro" id="IPR050250">
    <property type="entry name" value="Macrolide_Exporter_MacB"/>
</dbReference>
<evidence type="ECO:0000313" key="10">
    <source>
        <dbReference type="EMBL" id="GHO57007.1"/>
    </source>
</evidence>
<evidence type="ECO:0000256" key="2">
    <source>
        <dbReference type="ARBA" id="ARBA00022475"/>
    </source>
</evidence>
<feature type="transmembrane region" description="Helical" evidence="7">
    <location>
        <begin position="531"/>
        <end position="551"/>
    </location>
</feature>
<evidence type="ECO:0000256" key="4">
    <source>
        <dbReference type="ARBA" id="ARBA00022989"/>
    </source>
</evidence>
<dbReference type="InterPro" id="IPR025857">
    <property type="entry name" value="MacB_PCD"/>
</dbReference>
<keyword evidence="3 7" id="KW-0812">Transmembrane</keyword>
<keyword evidence="2" id="KW-1003">Cell membrane</keyword>
<proteinExistence type="inferred from homology"/>
<feature type="transmembrane region" description="Helical" evidence="7">
    <location>
        <begin position="638"/>
        <end position="662"/>
    </location>
</feature>
<evidence type="ECO:0000259" key="8">
    <source>
        <dbReference type="Pfam" id="PF02687"/>
    </source>
</evidence>
<dbReference type="RefSeq" id="WP_201373452.1">
    <property type="nucleotide sequence ID" value="NZ_BNJG01000002.1"/>
</dbReference>
<keyword evidence="5 7" id="KW-0472">Membrane</keyword>
<feature type="transmembrane region" description="Helical" evidence="7">
    <location>
        <begin position="349"/>
        <end position="373"/>
    </location>
</feature>
<reference evidence="10 11" key="1">
    <citation type="journal article" date="2021" name="Int. J. Syst. Evol. Microbiol.">
        <title>Reticulibacter mediterranei gen. nov., sp. nov., within the new family Reticulibacteraceae fam. nov., and Ktedonospora formicarum gen. nov., sp. nov., Ktedonobacter robiniae sp. nov., Dictyobacter formicarum sp. nov. and Dictyobacter arantiisoli sp. nov., belonging to the class Ktedonobacteria.</title>
        <authorList>
            <person name="Yabe S."/>
            <person name="Zheng Y."/>
            <person name="Wang C.M."/>
            <person name="Sakai Y."/>
            <person name="Abe K."/>
            <person name="Yokota A."/>
            <person name="Donadio S."/>
            <person name="Cavaletti L."/>
            <person name="Monciardini P."/>
        </authorList>
    </citation>
    <scope>NUCLEOTIDE SEQUENCE [LARGE SCALE GENOMIC DNA]</scope>
    <source>
        <strain evidence="10 11">SOSP1-30</strain>
    </source>
</reference>
<dbReference type="PANTHER" id="PTHR30572">
    <property type="entry name" value="MEMBRANE COMPONENT OF TRANSPORTER-RELATED"/>
    <property type="match status" value="1"/>
</dbReference>
<feature type="transmembrane region" description="Helical" evidence="7">
    <location>
        <begin position="1003"/>
        <end position="1029"/>
    </location>
</feature>
<feature type="transmembrane region" description="Helical" evidence="7">
    <location>
        <begin position="563"/>
        <end position="584"/>
    </location>
</feature>
<feature type="transmembrane region" description="Helical" evidence="7">
    <location>
        <begin position="53"/>
        <end position="73"/>
    </location>
</feature>
<feature type="transmembrane region" description="Helical" evidence="7">
    <location>
        <begin position="12"/>
        <end position="32"/>
    </location>
</feature>
<feature type="transmembrane region" description="Helical" evidence="7">
    <location>
        <begin position="959"/>
        <end position="980"/>
    </location>
</feature>
<feature type="transmembrane region" description="Helical" evidence="7">
    <location>
        <begin position="1041"/>
        <end position="1061"/>
    </location>
</feature>
<dbReference type="EMBL" id="BNJG01000002">
    <property type="protein sequence ID" value="GHO57007.1"/>
    <property type="molecule type" value="Genomic_DNA"/>
</dbReference>
<dbReference type="PANTHER" id="PTHR30572:SF4">
    <property type="entry name" value="ABC TRANSPORTER PERMEASE YTRF"/>
    <property type="match status" value="1"/>
</dbReference>
<feature type="domain" description="MacB-like periplasmic core" evidence="9">
    <location>
        <begin position="54"/>
        <end position="253"/>
    </location>
</feature>
<feature type="transmembrane region" description="Helical" evidence="7">
    <location>
        <begin position="596"/>
        <end position="618"/>
    </location>
</feature>
<evidence type="ECO:0000256" key="1">
    <source>
        <dbReference type="ARBA" id="ARBA00004651"/>
    </source>
</evidence>
<organism evidence="10 11">
    <name type="scientific">Ktedonobacter robiniae</name>
    <dbReference type="NCBI Taxonomy" id="2778365"/>
    <lineage>
        <taxon>Bacteria</taxon>
        <taxon>Bacillati</taxon>
        <taxon>Chloroflexota</taxon>
        <taxon>Ktedonobacteria</taxon>
        <taxon>Ktedonobacterales</taxon>
        <taxon>Ktedonobacteraceae</taxon>
        <taxon>Ktedonobacter</taxon>
    </lineage>
</organism>
<dbReference type="Pfam" id="PF12704">
    <property type="entry name" value="MacB_PCD"/>
    <property type="match status" value="1"/>
</dbReference>
<protein>
    <recommendedName>
        <fullName evidence="12">ABC3 transporter permease protein domain-containing protein</fullName>
    </recommendedName>
</protein>
<feature type="transmembrane region" description="Helical" evidence="7">
    <location>
        <begin position="447"/>
        <end position="472"/>
    </location>
</feature>
<evidence type="ECO:0000259" key="9">
    <source>
        <dbReference type="Pfam" id="PF12704"/>
    </source>
</evidence>
<accession>A0ABQ3UWE6</accession>
<sequence length="1078" mass="116603">MHNIINDLSPTILVAWLGLITGTCLLGILLSGSLKPFLLKMGACNALRRPRQALLLVFGLALATGIIVAALGIQDSFNASMAPYRLAQMGNVDESITGTFTQQQIATYQAQIRQQHDVQAVSALFYAHGAGGSNVWSSRTGTSLGSLSTYAIPPDFDTVYGPLTDSHGQHIHFADLRPDEVYLSKTLVSSFDVQPGDTLQIQFFFSGVGKFISTSARVRALLPNDLAFTSGELASNNPAGEIILPLATLQGLAAQQLHQDFIVNTICVKNVGSGGMDDIGPAGERSQAIQSTLSHIVGVPVLDVNGGLDLDTQFNDVLIHPLKPDMVQRYGVPLSFALRQTSAAQQLHFSIPLLSDLLVGAALLLLVLLFLLLAAERRSELGISRALGLQRGHLIQLLLLEGCIYTLVGGLLGILLGLGIIAALLALLSTVPQLGGASIALHVWVSWQNLGTAYCLGTLVALLAIFLSAIWISSPNIVAAIRNLDEPPTLTARLSQLVLALWLPPRDEAGLVIPETLARQIGRRVEAIGRLLWGLFARGVLSLPLGLYLLQQGMHQEQIWLQHLGITLACAGACLLIAWLLQCLKVPSSFARRLGFTLLGLSWLAFGLYKNILLGFFIDVPGDNEPFLTLDTLLSTLTLVSGAVILAMSNVDLLLHAFSTLIRRVRSLAPISRTSLAYPLTFRFRTGTTISLLSLVMLLVTFFTTINLVDIQHNQLDTITGGYQLGMTDPRPGLEQQFQSAPELQQQFQRMASLHALLGIIKGNQVALNVPLRLHLPNGDTTLKSLMPTEASDAFLAGTQLPFLARAQSYTSDRQVWDTLQNQAGYAVLRYDTDASGLPTGNGFKPFTVDIPDRTVPQGVHYHPVIIIGILAPDTYYPSLFVSQRTARDLMIGQAVKGKGDITYYTYLFQERDGTQNSQAIRVLNHIFSSGNRRLAFQVLDPSEGNTATAILTLTITGYLGLGLIFGILAIAIIISRAVVERRQQIGMLRALGFSRGLILRSFLLEASIIVTLGLLLGTLLACGLAYQVFTAYSENFPLPILPLLLILLACYLVASLATIFPARQAAHLSPAEALRYE</sequence>
<gene>
    <name evidence="10" type="ORF">KSB_54820</name>
</gene>
<comment type="caution">
    <text evidence="10">The sequence shown here is derived from an EMBL/GenBank/DDBJ whole genome shotgun (WGS) entry which is preliminary data.</text>
</comment>
<dbReference type="Proteomes" id="UP000654345">
    <property type="component" value="Unassembled WGS sequence"/>
</dbReference>
<dbReference type="InterPro" id="IPR003838">
    <property type="entry name" value="ABC3_permease_C"/>
</dbReference>
<feature type="domain" description="ABC3 transporter permease C-terminal" evidence="8">
    <location>
        <begin position="961"/>
        <end position="1071"/>
    </location>
</feature>
<keyword evidence="11" id="KW-1185">Reference proteome</keyword>
<feature type="transmembrane region" description="Helical" evidence="7">
    <location>
        <begin position="682"/>
        <end position="703"/>
    </location>
</feature>
<comment type="subcellular location">
    <subcellularLocation>
        <location evidence="1">Cell membrane</location>
        <topology evidence="1">Multi-pass membrane protein</topology>
    </subcellularLocation>
</comment>
<evidence type="ECO:0000256" key="7">
    <source>
        <dbReference type="SAM" id="Phobius"/>
    </source>
</evidence>
<keyword evidence="4 7" id="KW-1133">Transmembrane helix</keyword>
<evidence type="ECO:0000313" key="11">
    <source>
        <dbReference type="Proteomes" id="UP000654345"/>
    </source>
</evidence>
<evidence type="ECO:0000256" key="3">
    <source>
        <dbReference type="ARBA" id="ARBA00022692"/>
    </source>
</evidence>
<evidence type="ECO:0000256" key="6">
    <source>
        <dbReference type="ARBA" id="ARBA00038076"/>
    </source>
</evidence>
<evidence type="ECO:0000256" key="5">
    <source>
        <dbReference type="ARBA" id="ARBA00023136"/>
    </source>
</evidence>
<feature type="domain" description="ABC3 transporter permease C-terminal" evidence="8">
    <location>
        <begin position="358"/>
        <end position="474"/>
    </location>
</feature>
<feature type="transmembrane region" description="Helical" evidence="7">
    <location>
        <begin position="394"/>
        <end position="427"/>
    </location>
</feature>
<comment type="similarity">
    <text evidence="6">Belongs to the ABC-4 integral membrane protein family.</text>
</comment>
<evidence type="ECO:0008006" key="12">
    <source>
        <dbReference type="Google" id="ProtNLM"/>
    </source>
</evidence>
<dbReference type="Pfam" id="PF02687">
    <property type="entry name" value="FtsX"/>
    <property type="match status" value="2"/>
</dbReference>
<name>A0ABQ3UWE6_9CHLR</name>